<comment type="caution">
    <text evidence="18">The sequence shown here is derived from an EMBL/GenBank/DDBJ whole genome shotgun (WGS) entry which is preliminary data.</text>
</comment>
<evidence type="ECO:0000256" key="3">
    <source>
        <dbReference type="ARBA" id="ARBA00022490"/>
    </source>
</evidence>
<dbReference type="GO" id="GO:1903037">
    <property type="term" value="P:regulation of leukocyte cell-cell adhesion"/>
    <property type="evidence" value="ECO:0007669"/>
    <property type="project" value="UniProtKB-ARBA"/>
</dbReference>
<dbReference type="InterPro" id="IPR036179">
    <property type="entry name" value="Ig-like_dom_sf"/>
</dbReference>
<feature type="compositionally biased region" description="Low complexity" evidence="13">
    <location>
        <begin position="1302"/>
        <end position="1314"/>
    </location>
</feature>
<evidence type="ECO:0000313" key="19">
    <source>
        <dbReference type="Proteomes" id="UP001046870"/>
    </source>
</evidence>
<dbReference type="InterPro" id="IPR027417">
    <property type="entry name" value="P-loop_NTPase"/>
</dbReference>
<dbReference type="Pfam" id="PF17776">
    <property type="entry name" value="NLRC4_HD2"/>
    <property type="match status" value="1"/>
</dbReference>
<dbReference type="InterPro" id="IPR001611">
    <property type="entry name" value="Leu-rich_rpt"/>
</dbReference>
<evidence type="ECO:0000256" key="14">
    <source>
        <dbReference type="SAM" id="Phobius"/>
    </source>
</evidence>
<dbReference type="FunFam" id="3.40.50.300:FF:001524">
    <property type="entry name" value="Si:dkey-126g1.7"/>
    <property type="match status" value="1"/>
</dbReference>
<dbReference type="FunFam" id="2.60.40.10:FF:000142">
    <property type="entry name" value="V-set domain-containing T-cell activation inhibitor 1"/>
    <property type="match status" value="1"/>
</dbReference>
<dbReference type="Pfam" id="PF17779">
    <property type="entry name" value="WHD_NOD2"/>
    <property type="match status" value="1"/>
</dbReference>
<dbReference type="InterPro" id="IPR013783">
    <property type="entry name" value="Ig-like_fold"/>
</dbReference>
<evidence type="ECO:0000256" key="2">
    <source>
        <dbReference type="ARBA" id="ARBA00004496"/>
    </source>
</evidence>
<keyword evidence="6" id="KW-0677">Repeat</keyword>
<keyword evidence="12" id="KW-0393">Immunoglobulin domain</keyword>
<keyword evidence="19" id="KW-1185">Reference proteome</keyword>
<feature type="domain" description="Ig-like" evidence="16">
    <location>
        <begin position="24"/>
        <end position="122"/>
    </location>
</feature>
<evidence type="ECO:0000256" key="15">
    <source>
        <dbReference type="SAM" id="SignalP"/>
    </source>
</evidence>
<accession>A0A9D3TBT8</accession>
<organism evidence="18 19">
    <name type="scientific">Megalops atlanticus</name>
    <name type="common">Tarpon</name>
    <name type="synonym">Clupea gigantea</name>
    <dbReference type="NCBI Taxonomy" id="7932"/>
    <lineage>
        <taxon>Eukaryota</taxon>
        <taxon>Metazoa</taxon>
        <taxon>Chordata</taxon>
        <taxon>Craniata</taxon>
        <taxon>Vertebrata</taxon>
        <taxon>Euteleostomi</taxon>
        <taxon>Actinopterygii</taxon>
        <taxon>Neopterygii</taxon>
        <taxon>Teleostei</taxon>
        <taxon>Elopiformes</taxon>
        <taxon>Megalopidae</taxon>
        <taxon>Megalops</taxon>
    </lineage>
</organism>
<keyword evidence="3" id="KW-0963">Cytoplasm</keyword>
<dbReference type="SMART" id="SM00589">
    <property type="entry name" value="PRY"/>
    <property type="match status" value="1"/>
</dbReference>
<evidence type="ECO:0000256" key="10">
    <source>
        <dbReference type="ARBA" id="ARBA00023157"/>
    </source>
</evidence>
<evidence type="ECO:0000256" key="1">
    <source>
        <dbReference type="ARBA" id="ARBA00004370"/>
    </source>
</evidence>
<dbReference type="Pfam" id="PF13516">
    <property type="entry name" value="LRR_6"/>
    <property type="match status" value="5"/>
</dbReference>
<comment type="subcellular location">
    <subcellularLocation>
        <location evidence="2">Cytoplasm</location>
    </subcellularLocation>
    <subcellularLocation>
        <location evidence="1">Membrane</location>
    </subcellularLocation>
</comment>
<reference evidence="18" key="1">
    <citation type="submission" date="2021-01" db="EMBL/GenBank/DDBJ databases">
        <authorList>
            <person name="Zahm M."/>
            <person name="Roques C."/>
            <person name="Cabau C."/>
            <person name="Klopp C."/>
            <person name="Donnadieu C."/>
            <person name="Jouanno E."/>
            <person name="Lampietro C."/>
            <person name="Louis A."/>
            <person name="Herpin A."/>
            <person name="Echchiki A."/>
            <person name="Berthelot C."/>
            <person name="Parey E."/>
            <person name="Roest-Crollius H."/>
            <person name="Braasch I."/>
            <person name="Postlethwait J."/>
            <person name="Bobe J."/>
            <person name="Montfort J."/>
            <person name="Bouchez O."/>
            <person name="Begum T."/>
            <person name="Mejri S."/>
            <person name="Adams A."/>
            <person name="Chen W.-J."/>
            <person name="Guiguen Y."/>
        </authorList>
    </citation>
    <scope>NUCLEOTIDE SEQUENCE</scope>
    <source>
        <strain evidence="18">YG-15Mar2019-1</strain>
        <tissue evidence="18">Brain</tissue>
    </source>
</reference>
<keyword evidence="9 14" id="KW-0472">Membrane</keyword>
<evidence type="ECO:0000259" key="17">
    <source>
        <dbReference type="PROSITE" id="PS50837"/>
    </source>
</evidence>
<dbReference type="SMART" id="SM00409">
    <property type="entry name" value="IG"/>
    <property type="match status" value="1"/>
</dbReference>
<dbReference type="Pfam" id="PF05729">
    <property type="entry name" value="NACHT"/>
    <property type="match status" value="1"/>
</dbReference>
<evidence type="ECO:0000313" key="18">
    <source>
        <dbReference type="EMBL" id="KAG7477442.1"/>
    </source>
</evidence>
<feature type="domain" description="NACHT" evidence="17">
    <location>
        <begin position="379"/>
        <end position="513"/>
    </location>
</feature>
<feature type="transmembrane region" description="Helical" evidence="14">
    <location>
        <begin position="562"/>
        <end position="580"/>
    </location>
</feature>
<evidence type="ECO:0000256" key="4">
    <source>
        <dbReference type="ARBA" id="ARBA00022614"/>
    </source>
</evidence>
<feature type="domain" description="Ig-like" evidence="16">
    <location>
        <begin position="133"/>
        <end position="225"/>
    </location>
</feature>
<dbReference type="InterPro" id="IPR043136">
    <property type="entry name" value="B30.2/SPRY_sf"/>
</dbReference>
<dbReference type="SUPFAM" id="SSF49899">
    <property type="entry name" value="Concanavalin A-like lectins/glucanases"/>
    <property type="match status" value="1"/>
</dbReference>
<dbReference type="GO" id="GO:0005737">
    <property type="term" value="C:cytoplasm"/>
    <property type="evidence" value="ECO:0007669"/>
    <property type="project" value="UniProtKB-SubCell"/>
</dbReference>
<dbReference type="InterPro" id="IPR053896">
    <property type="entry name" value="BTN3A2-like_Ig-C"/>
</dbReference>
<dbReference type="Gene3D" id="3.40.50.300">
    <property type="entry name" value="P-loop containing nucleotide triphosphate hydrolases"/>
    <property type="match status" value="1"/>
</dbReference>
<feature type="chain" id="PRO_5039038492" evidence="15">
    <location>
        <begin position="23"/>
        <end position="1329"/>
    </location>
</feature>
<keyword evidence="7" id="KW-0547">Nucleotide-binding</keyword>
<dbReference type="InterPro" id="IPR007111">
    <property type="entry name" value="NACHT_NTPase"/>
</dbReference>
<dbReference type="PROSITE" id="PS50835">
    <property type="entry name" value="IG_LIKE"/>
    <property type="match status" value="2"/>
</dbReference>
<evidence type="ECO:0000256" key="8">
    <source>
        <dbReference type="ARBA" id="ARBA00022840"/>
    </source>
</evidence>
<feature type="signal peptide" evidence="15">
    <location>
        <begin position="1"/>
        <end position="22"/>
    </location>
</feature>
<dbReference type="InterPro" id="IPR041075">
    <property type="entry name" value="NOD1/2_WH"/>
</dbReference>
<dbReference type="FunFam" id="3.80.10.10:FF:001632">
    <property type="entry name" value="Uncharacterized protein"/>
    <property type="match status" value="1"/>
</dbReference>
<dbReference type="Gene3D" id="2.60.40.10">
    <property type="entry name" value="Immunoglobulins"/>
    <property type="match status" value="2"/>
</dbReference>
<feature type="region of interest" description="Disordered" evidence="13">
    <location>
        <begin position="1297"/>
        <end position="1329"/>
    </location>
</feature>
<dbReference type="GO" id="GO:0005524">
    <property type="term" value="F:ATP binding"/>
    <property type="evidence" value="ECO:0007669"/>
    <property type="project" value="UniProtKB-KW"/>
</dbReference>
<dbReference type="InterPro" id="IPR003599">
    <property type="entry name" value="Ig_sub"/>
</dbReference>
<dbReference type="PANTHER" id="PTHR24106">
    <property type="entry name" value="NACHT, LRR AND CARD DOMAINS-CONTAINING"/>
    <property type="match status" value="1"/>
</dbReference>
<evidence type="ECO:0000256" key="9">
    <source>
        <dbReference type="ARBA" id="ARBA00023136"/>
    </source>
</evidence>
<dbReference type="GO" id="GO:0050863">
    <property type="term" value="P:regulation of T cell activation"/>
    <property type="evidence" value="ECO:0007669"/>
    <property type="project" value="UniProtKB-ARBA"/>
</dbReference>
<keyword evidence="11" id="KW-0325">Glycoprotein</keyword>
<evidence type="ECO:0000256" key="11">
    <source>
        <dbReference type="ARBA" id="ARBA00023180"/>
    </source>
</evidence>
<dbReference type="InterPro" id="IPR013320">
    <property type="entry name" value="ConA-like_dom_sf"/>
</dbReference>
<dbReference type="Pfam" id="PF14484">
    <property type="entry name" value="FISNA"/>
    <property type="match status" value="1"/>
</dbReference>
<dbReference type="SMART" id="SM01288">
    <property type="entry name" value="FISNA"/>
    <property type="match status" value="1"/>
</dbReference>
<protein>
    <submittedName>
        <fullName evidence="18">Uncharacterized protein</fullName>
    </submittedName>
</protein>
<dbReference type="InterPro" id="IPR051261">
    <property type="entry name" value="NLR"/>
</dbReference>
<dbReference type="InterPro" id="IPR041267">
    <property type="entry name" value="NLRP_HD2"/>
</dbReference>
<dbReference type="Gene3D" id="3.80.10.10">
    <property type="entry name" value="Ribonuclease Inhibitor"/>
    <property type="match status" value="2"/>
</dbReference>
<dbReference type="InterPro" id="IPR007110">
    <property type="entry name" value="Ig-like_dom"/>
</dbReference>
<dbReference type="InterPro" id="IPR013106">
    <property type="entry name" value="Ig_V-set"/>
</dbReference>
<sequence length="1329" mass="149035">MKGGQPECLCLILLFLQQTSVSRPEEFQVSGSADPVVAEVGEDVVLPCYLKSNISLEDMRVEWFRIDSSNSVHLYQEREIRNENQISSYRRRTALFPEELKKGNASLRLTRVQASDEGQYKCFIHFTQSQYDDALVEVEIRGTEPVISMEGHREWGIGLLCEAKGWDLQPELIWLDSEGHSLPAGPTETHRDSMDSLIVRKRITIQDRHTKRVTCRVQLQQRSLEKDTEFHLTAEMFPLAPWMVTLAVLFPLAALAVIGSVSYYCYRKLRREQHRKEVELGQLIQWDSQNQNELPPLINESIIGVQQELKNNLKKKFECIFQGFAKQGHSTLLSEVYTKLYITEGGNSGLASKRQIIQETEILCNDICKPLLGQRKTIRTVMTKGIAGIGKTVSVQKFILDWAEEKANQDIHFIFPLSFRDLNLKKGREFSLMQLLLRYFPELKKIESAEHGAVKVLFIFDGLDECRLPLDFQNNEIWRDVTKPTSVDVLLTNLIKGNLFPSAVLWITSRPAAANRIPPECISQVTEIQGFDDPQKQEYFSKRISDQNLASRIISHVKSSRSLYIMCHVPVFCWISATILEKQVNGANTREIPKTLTEMYTHFLLILINIKNQKDQERNGTGSQTQLDSDTEIILKLGQLAFQQLEKCNLIFYKQDLKKCGIDINEASEYSGVCTEILKEESGLNQKKVYSFVHVSIQEYLAALFVFHSFVYQNINVLTSDKSRPQGNNMQLSDFHKSAVDHALQSKNGHLDLFLRFLLGLSLDSNQRLLQSLLTQTGSRSQGIEETVKHIKEKIREESSAERTINLFHCLSELNDNSLVEEIQNSLRSGALSGKELEPDQCSALAFVLLMSEKVLDVFESKTYNTSAAGHQRLVPVVKNCRKAVLDSCQLTQRSWDTVVSALQSVPSHLIELDLSYNNLEESRVEQLCAGLKSPNCKLQRLRLASCDLTEKSSVTMASALQSVPSQLIELDLSCNSLGDSGVKRLYAGLKSLNCKLQRLRLDSCDLTEESCDTVASALQLVPLHLIELDLSYNNLGDSGVKRLCVGLKSPNCKLQRLGLSGCRVTETGCASLASALHLNPSHLTELDLSYNHPGGSGVKELSAGLKDPSCKLETLLLVECNLTVGCCDSLASVLCSPSAELRFLELRDNELQDSGVERLSAALKDPDCKLQRLGLSGCRVTEKGCVSLASALLSNPSHLRELDLSYNHPGDSGVSALKDPSCKLETLLVDHGEENRNRSGPSKYACQLTLDPNTAHNYLCLSEGDRKVTRGTEEQLYSDHQERFDFWSQEGLMTSMDPQMTTTSGPPSDSSGTFCLRQKEQRGGKRTG</sequence>
<dbReference type="InterPro" id="IPR032675">
    <property type="entry name" value="LRR_dom_sf"/>
</dbReference>
<feature type="transmembrane region" description="Helical" evidence="14">
    <location>
        <begin position="242"/>
        <end position="266"/>
    </location>
</feature>
<evidence type="ECO:0000256" key="12">
    <source>
        <dbReference type="ARBA" id="ARBA00023319"/>
    </source>
</evidence>
<dbReference type="GO" id="GO:0016020">
    <property type="term" value="C:membrane"/>
    <property type="evidence" value="ECO:0007669"/>
    <property type="project" value="UniProtKB-SubCell"/>
</dbReference>
<evidence type="ECO:0000256" key="7">
    <source>
        <dbReference type="ARBA" id="ARBA00022741"/>
    </source>
</evidence>
<proteinExistence type="predicted"/>
<dbReference type="Pfam" id="PF13765">
    <property type="entry name" value="PRY"/>
    <property type="match status" value="1"/>
</dbReference>
<dbReference type="SUPFAM" id="SSF52540">
    <property type="entry name" value="P-loop containing nucleoside triphosphate hydrolases"/>
    <property type="match status" value="1"/>
</dbReference>
<dbReference type="InterPro" id="IPR029495">
    <property type="entry name" value="NACHT-assoc"/>
</dbReference>
<dbReference type="SUPFAM" id="SSF48726">
    <property type="entry name" value="Immunoglobulin"/>
    <property type="match status" value="1"/>
</dbReference>
<gene>
    <name evidence="18" type="ORF">MATL_G00069660</name>
</gene>
<keyword evidence="10" id="KW-1015">Disulfide bond</keyword>
<dbReference type="EMBL" id="JAFDVH010000005">
    <property type="protein sequence ID" value="KAG7477442.1"/>
    <property type="molecule type" value="Genomic_DNA"/>
</dbReference>
<dbReference type="Pfam" id="PF22705">
    <property type="entry name" value="C2-set_3"/>
    <property type="match status" value="1"/>
</dbReference>
<dbReference type="Pfam" id="PF07686">
    <property type="entry name" value="V-set"/>
    <property type="match status" value="1"/>
</dbReference>
<evidence type="ECO:0000256" key="13">
    <source>
        <dbReference type="SAM" id="MobiDB-lite"/>
    </source>
</evidence>
<dbReference type="SMART" id="SM00368">
    <property type="entry name" value="LRR_RI"/>
    <property type="match status" value="11"/>
</dbReference>
<dbReference type="PROSITE" id="PS50837">
    <property type="entry name" value="NACHT"/>
    <property type="match status" value="1"/>
</dbReference>
<dbReference type="CDD" id="cd00116">
    <property type="entry name" value="LRR_RI"/>
    <property type="match status" value="1"/>
</dbReference>
<keyword evidence="4" id="KW-0433">Leucine-rich repeat</keyword>
<evidence type="ECO:0000256" key="5">
    <source>
        <dbReference type="ARBA" id="ARBA00022729"/>
    </source>
</evidence>
<keyword evidence="5 15" id="KW-0732">Signal</keyword>
<feature type="non-terminal residue" evidence="18">
    <location>
        <position position="1329"/>
    </location>
</feature>
<keyword evidence="8" id="KW-0067">ATP-binding</keyword>
<name>A0A9D3TBT8_MEGAT</name>
<keyword evidence="14" id="KW-1133">Transmembrane helix</keyword>
<evidence type="ECO:0000259" key="16">
    <source>
        <dbReference type="PROSITE" id="PS50835"/>
    </source>
</evidence>
<keyword evidence="14" id="KW-0812">Transmembrane</keyword>
<evidence type="ECO:0000256" key="6">
    <source>
        <dbReference type="ARBA" id="ARBA00022737"/>
    </source>
</evidence>
<dbReference type="Proteomes" id="UP001046870">
    <property type="component" value="Chromosome 5"/>
</dbReference>
<feature type="compositionally biased region" description="Basic and acidic residues" evidence="13">
    <location>
        <begin position="1318"/>
        <end position="1329"/>
    </location>
</feature>
<dbReference type="OrthoDB" id="120976at2759"/>
<dbReference type="SUPFAM" id="SSF52047">
    <property type="entry name" value="RNI-like"/>
    <property type="match status" value="1"/>
</dbReference>
<dbReference type="InterPro" id="IPR006574">
    <property type="entry name" value="PRY"/>
</dbReference>
<dbReference type="Gene3D" id="2.60.120.920">
    <property type="match status" value="1"/>
</dbReference>